<dbReference type="InParanoid" id="A0A6P8HGT2"/>
<dbReference type="PANTHER" id="PTHR13318">
    <property type="entry name" value="PARTNER OF PAIRED, ISOFORM B-RELATED"/>
    <property type="match status" value="1"/>
</dbReference>
<dbReference type="OrthoDB" id="2153609at2759"/>
<accession>A0A6P8HGT2</accession>
<dbReference type="SMART" id="SM00367">
    <property type="entry name" value="LRR_CC"/>
    <property type="match status" value="6"/>
</dbReference>
<dbReference type="AlphaFoldDB" id="A0A6P8HGT2"/>
<dbReference type="InterPro" id="IPR032675">
    <property type="entry name" value="LRR_dom_sf"/>
</dbReference>
<dbReference type="RefSeq" id="XP_031551802.1">
    <property type="nucleotide sequence ID" value="XM_031695942.1"/>
</dbReference>
<evidence type="ECO:0000259" key="2">
    <source>
        <dbReference type="Pfam" id="PF12937"/>
    </source>
</evidence>
<evidence type="ECO:0000259" key="3">
    <source>
        <dbReference type="Pfam" id="PF25372"/>
    </source>
</evidence>
<proteinExistence type="predicted"/>
<dbReference type="PANTHER" id="PTHR13318:SF152">
    <property type="entry name" value="F-BOX_LRR-REPEAT PROTEIN 4"/>
    <property type="match status" value="1"/>
</dbReference>
<dbReference type="Gene3D" id="1.20.1280.50">
    <property type="match status" value="1"/>
</dbReference>
<dbReference type="Pfam" id="PF12937">
    <property type="entry name" value="F-box-like"/>
    <property type="match status" value="1"/>
</dbReference>
<sequence>MENNGKEFQADSSIVHPVRQVAQKVLDFSSQYSCNTSSSYSASNLAGQAKSYPNYGDFQTSFVLRTYGPWWTCAPSAPPKIKVVSKAKSSFISTDFVDLFYEEPVYPKKIHILETYNPGAVVRILALKEDNNQVKPIINANGGWVELWSGKPQKCPPLSRSMSPPLKRIEKPTRVIRLEFNHQHLEYYTELDAVELFGNAVTTGNLKIYQSNDVSKSCATDVATNLIEKLSITDVVTSSNNGYFDLLPNEVVHLVFMYLGFHDLTRAAATCRLFLRHCYDPVWYKELDLQPYWTVMNDVALRGLCSRCTNTEKLNLSWCGPYGAITAKGINQFLENSCRQLVCLRLSACKFVDNNVLRGISQFCPKLKELDLSSCMNATDEGFVNLKALKKLKRLNLYRVNITDDSLIHILRSSNDLEHLNIGASIQIVRCNEIIYCLTANCRNMVSLDFWRNKSLTSEGISCLAQGCPLLEELEIGWCTSIVCSTECIQKFVKGHSRLKKLFMAAIRSMDSQIIDAVAEHCPHMEQLDILGTSLVDQAVIKKLTANCTKLKFLDVSFCSQLKTDFIQELRTAYPKISIKKSFVSADA</sequence>
<dbReference type="Gene3D" id="3.80.10.10">
    <property type="entry name" value="Ribonuclease Inhibitor"/>
    <property type="match status" value="2"/>
</dbReference>
<dbReference type="GO" id="GO:0031146">
    <property type="term" value="P:SCF-dependent proteasomal ubiquitin-dependent protein catabolic process"/>
    <property type="evidence" value="ECO:0007669"/>
    <property type="project" value="TreeGrafter"/>
</dbReference>
<dbReference type="InterPro" id="IPR006553">
    <property type="entry name" value="Leu-rich_rpt_Cys-con_subtyp"/>
</dbReference>
<reference evidence="5" key="1">
    <citation type="submission" date="2025-08" db="UniProtKB">
        <authorList>
            <consortium name="RefSeq"/>
        </authorList>
    </citation>
    <scope>IDENTIFICATION</scope>
    <source>
        <tissue evidence="5">Tentacle</tissue>
    </source>
</reference>
<dbReference type="KEGG" id="aten:116289055"/>
<dbReference type="SUPFAM" id="SSF81383">
    <property type="entry name" value="F-box domain"/>
    <property type="match status" value="1"/>
</dbReference>
<dbReference type="InterPro" id="IPR001810">
    <property type="entry name" value="F-box_dom"/>
</dbReference>
<dbReference type="Pfam" id="PF25372">
    <property type="entry name" value="DUF7885"/>
    <property type="match status" value="1"/>
</dbReference>
<feature type="domain" description="F-box" evidence="2">
    <location>
        <begin position="245"/>
        <end position="285"/>
    </location>
</feature>
<evidence type="ECO:0000256" key="1">
    <source>
        <dbReference type="ARBA" id="ARBA00022786"/>
    </source>
</evidence>
<dbReference type="InterPro" id="IPR057207">
    <property type="entry name" value="FBXL15_LRR"/>
</dbReference>
<dbReference type="GeneID" id="116289055"/>
<dbReference type="InterPro" id="IPR036047">
    <property type="entry name" value="F-box-like_dom_sf"/>
</dbReference>
<protein>
    <submittedName>
        <fullName evidence="5">F-box/LRR-repeat protein 4-like</fullName>
    </submittedName>
</protein>
<evidence type="ECO:0000313" key="5">
    <source>
        <dbReference type="RefSeq" id="XP_031551802.1"/>
    </source>
</evidence>
<dbReference type="FunCoup" id="A0A6P8HGT2">
    <property type="interactions" value="543"/>
</dbReference>
<name>A0A6P8HGT2_ACTTE</name>
<dbReference type="SUPFAM" id="SSF52047">
    <property type="entry name" value="RNI-like"/>
    <property type="match status" value="1"/>
</dbReference>
<gene>
    <name evidence="5" type="primary">LOC116289055</name>
</gene>
<dbReference type="Proteomes" id="UP000515163">
    <property type="component" value="Unplaced"/>
</dbReference>
<keyword evidence="1" id="KW-0833">Ubl conjugation pathway</keyword>
<dbReference type="GO" id="GO:0019005">
    <property type="term" value="C:SCF ubiquitin ligase complex"/>
    <property type="evidence" value="ECO:0007669"/>
    <property type="project" value="TreeGrafter"/>
</dbReference>
<organism evidence="4 5">
    <name type="scientific">Actinia tenebrosa</name>
    <name type="common">Australian red waratah sea anemone</name>
    <dbReference type="NCBI Taxonomy" id="6105"/>
    <lineage>
        <taxon>Eukaryota</taxon>
        <taxon>Metazoa</taxon>
        <taxon>Cnidaria</taxon>
        <taxon>Anthozoa</taxon>
        <taxon>Hexacorallia</taxon>
        <taxon>Actiniaria</taxon>
        <taxon>Actiniidae</taxon>
        <taxon>Actinia</taxon>
    </lineage>
</organism>
<evidence type="ECO:0000313" key="4">
    <source>
        <dbReference type="Proteomes" id="UP000515163"/>
    </source>
</evidence>
<keyword evidence="4" id="KW-1185">Reference proteome</keyword>
<dbReference type="CDD" id="cd22117">
    <property type="entry name" value="F-box_FBXL4"/>
    <property type="match status" value="1"/>
</dbReference>
<feature type="domain" description="F-box/LRR-repeat protein 15-like leucin rich repeat" evidence="3">
    <location>
        <begin position="334"/>
        <end position="483"/>
    </location>
</feature>